<dbReference type="SUPFAM" id="SSF48452">
    <property type="entry name" value="TPR-like"/>
    <property type="match status" value="1"/>
</dbReference>
<evidence type="ECO:0000313" key="5">
    <source>
        <dbReference type="Proteomes" id="UP001327225"/>
    </source>
</evidence>
<dbReference type="InterPro" id="IPR027417">
    <property type="entry name" value="P-loop_NTPase"/>
</dbReference>
<gene>
    <name evidence="4" type="ORF">SHK19_08625</name>
</gene>
<dbReference type="InterPro" id="IPR041664">
    <property type="entry name" value="AAA_16"/>
</dbReference>
<name>A0ABZ0ZVE4_9ACTN</name>
<dbReference type="InterPro" id="IPR016032">
    <property type="entry name" value="Sig_transdc_resp-reg_C-effctor"/>
</dbReference>
<dbReference type="EMBL" id="CP141059">
    <property type="protein sequence ID" value="WQQ28284.1"/>
    <property type="molecule type" value="Genomic_DNA"/>
</dbReference>
<dbReference type="Gene3D" id="1.10.10.10">
    <property type="entry name" value="Winged helix-like DNA-binding domain superfamily/Winged helix DNA-binding domain"/>
    <property type="match status" value="1"/>
</dbReference>
<dbReference type="Pfam" id="PF00196">
    <property type="entry name" value="GerE"/>
    <property type="match status" value="1"/>
</dbReference>
<sequence length="906" mass="95638">MLRGRETEQGAIAALLDEAWTSRGGAFVLRGPAGIGKSALLADAVARAEGMLVLRTQGIQSESDLAFSALHQLLLPIVRLVDRLNPNQAMALRVGLGERPASGRNDRFLVYSATLALVAEAAETRPVLCVVDDAQWLDEESANAMLFTARRVGVERVAMIFAARDQEETKFDAPGLPTVALSGLPTDAAQALLEESAGAAVDPGVTTALLEATGGNPLALVELPGALTPEELSGEEPLPASLPVPDAVARAFLGRVRRLAPEVQTFLLVAGAEGSGDLAAIQHAALAQGCDDDALASAEASALVQTRRDRLEFRHPLVRSAVYDAAPTAQRRAVHAALADALAHQGQPDRRAWHRAAAATGPDPAIADELEKVGERAAARGAPAAASAAFERAAALSSTVEAGASRRWRAAEQARLAGHHRRALNLLRAARSLTEDPLLIADLDLIRGAVELVSGSTASAEQVLLGAARDVQALDTGRALQLLVVGAQAAALADHAEAGVEIGRIAAALPRGQTPLEVFFADLLVGCGHYLSGDLAAALEPLRSAVRAAPEFEQSMLLTWGSRAAYYIGDDEAAFQLDSRAVSLARAAGALGDMLPPLQRLALSEILLGHWSSAAAHGAEATRFATETGQPNMASLPTAWLALLAAYRGDTAGLDAHLASADELLVEHPMAVAAEAMLWARAVREGRAGEAGAAVEHLRRVTSTGIALLASLDRVEVAVQAGQDDQAEEWLGPLARFAETTAADWAAARVSHCRALLGPAADAVGHFEQSLAHHRRSLRPFEWARTELAYGELLRRNGRRVDARAHLRTALTTFDDLGAQPWAERARQELRASGEKIRRAPPTAAAQLTAQELQVTKLVAAGLSNREVAAQLFVSPRTVDFHLRNVFTKLGVTSRSQLAQRDLQLS</sequence>
<reference evidence="5" key="1">
    <citation type="submission" date="2023-12" db="EMBL/GenBank/DDBJ databases">
        <title>Novel species in genus Nocardioides.</title>
        <authorList>
            <person name="Zhou H."/>
        </authorList>
    </citation>
    <scope>NUCLEOTIDE SEQUENCE [LARGE SCALE GENOMIC DNA]</scope>
    <source>
        <strain evidence="5">HM61</strain>
    </source>
</reference>
<dbReference type="InterPro" id="IPR000792">
    <property type="entry name" value="Tscrpt_reg_LuxR_C"/>
</dbReference>
<dbReference type="SUPFAM" id="SSF46894">
    <property type="entry name" value="C-terminal effector domain of the bipartite response regulators"/>
    <property type="match status" value="1"/>
</dbReference>
<keyword evidence="2" id="KW-0067">ATP-binding</keyword>
<dbReference type="PRINTS" id="PR00038">
    <property type="entry name" value="HTHLUXR"/>
</dbReference>
<dbReference type="PANTHER" id="PTHR16305">
    <property type="entry name" value="TESTICULAR SOLUBLE ADENYLYL CYCLASE"/>
    <property type="match status" value="1"/>
</dbReference>
<dbReference type="PROSITE" id="PS50043">
    <property type="entry name" value="HTH_LUXR_2"/>
    <property type="match status" value="1"/>
</dbReference>
<dbReference type="Proteomes" id="UP001327225">
    <property type="component" value="Chromosome"/>
</dbReference>
<dbReference type="InterPro" id="IPR011990">
    <property type="entry name" value="TPR-like_helical_dom_sf"/>
</dbReference>
<keyword evidence="5" id="KW-1185">Reference proteome</keyword>
<dbReference type="CDD" id="cd06170">
    <property type="entry name" value="LuxR_C_like"/>
    <property type="match status" value="1"/>
</dbReference>
<proteinExistence type="predicted"/>
<dbReference type="InterPro" id="IPR036388">
    <property type="entry name" value="WH-like_DNA-bd_sf"/>
</dbReference>
<evidence type="ECO:0000256" key="2">
    <source>
        <dbReference type="ARBA" id="ARBA00022840"/>
    </source>
</evidence>
<accession>A0ABZ0ZVE4</accession>
<protein>
    <submittedName>
        <fullName evidence="4">LuxR C-terminal-related transcriptional regulator</fullName>
    </submittedName>
</protein>
<dbReference type="PANTHER" id="PTHR16305:SF35">
    <property type="entry name" value="TRANSCRIPTIONAL ACTIVATOR DOMAIN"/>
    <property type="match status" value="1"/>
</dbReference>
<evidence type="ECO:0000259" key="3">
    <source>
        <dbReference type="PROSITE" id="PS50043"/>
    </source>
</evidence>
<evidence type="ECO:0000256" key="1">
    <source>
        <dbReference type="ARBA" id="ARBA00022741"/>
    </source>
</evidence>
<organism evidence="4 5">
    <name type="scientific">Nocardioides bizhenqiangii</name>
    <dbReference type="NCBI Taxonomy" id="3095076"/>
    <lineage>
        <taxon>Bacteria</taxon>
        <taxon>Bacillati</taxon>
        <taxon>Actinomycetota</taxon>
        <taxon>Actinomycetes</taxon>
        <taxon>Propionibacteriales</taxon>
        <taxon>Nocardioidaceae</taxon>
        <taxon>Nocardioides</taxon>
    </lineage>
</organism>
<dbReference type="RefSeq" id="WP_322938407.1">
    <property type="nucleotide sequence ID" value="NZ_CP141059.1"/>
</dbReference>
<dbReference type="PROSITE" id="PS00622">
    <property type="entry name" value="HTH_LUXR_1"/>
    <property type="match status" value="1"/>
</dbReference>
<dbReference type="SUPFAM" id="SSF52540">
    <property type="entry name" value="P-loop containing nucleoside triphosphate hydrolases"/>
    <property type="match status" value="1"/>
</dbReference>
<keyword evidence="1" id="KW-0547">Nucleotide-binding</keyword>
<dbReference type="Pfam" id="PF13191">
    <property type="entry name" value="AAA_16"/>
    <property type="match status" value="1"/>
</dbReference>
<evidence type="ECO:0000313" key="4">
    <source>
        <dbReference type="EMBL" id="WQQ28284.1"/>
    </source>
</evidence>
<dbReference type="SMART" id="SM00421">
    <property type="entry name" value="HTH_LUXR"/>
    <property type="match status" value="1"/>
</dbReference>
<feature type="domain" description="HTH luxR-type" evidence="3">
    <location>
        <begin position="841"/>
        <end position="906"/>
    </location>
</feature>
<dbReference type="Gene3D" id="3.40.50.300">
    <property type="entry name" value="P-loop containing nucleotide triphosphate hydrolases"/>
    <property type="match status" value="1"/>
</dbReference>